<dbReference type="Proteomes" id="UP000000759">
    <property type="component" value="Chromosome 20"/>
</dbReference>
<evidence type="ECO:0000313" key="2">
    <source>
        <dbReference type="EMBL" id="EEC44863.1"/>
    </source>
</evidence>
<proteinExistence type="predicted"/>
<dbReference type="EMBL" id="CM000622">
    <property type="protein sequence ID" value="EEC44863.1"/>
    <property type="molecule type" value="Genomic_DNA"/>
</dbReference>
<reference evidence="2 3" key="1">
    <citation type="journal article" date="2008" name="Nature">
        <title>The Phaeodactylum genome reveals the evolutionary history of diatom genomes.</title>
        <authorList>
            <person name="Bowler C."/>
            <person name="Allen A.E."/>
            <person name="Badger J.H."/>
            <person name="Grimwood J."/>
            <person name="Jabbari K."/>
            <person name="Kuo A."/>
            <person name="Maheswari U."/>
            <person name="Martens C."/>
            <person name="Maumus F."/>
            <person name="Otillar R.P."/>
            <person name="Rayko E."/>
            <person name="Salamov A."/>
            <person name="Vandepoele K."/>
            <person name="Beszteri B."/>
            <person name="Gruber A."/>
            <person name="Heijde M."/>
            <person name="Katinka M."/>
            <person name="Mock T."/>
            <person name="Valentin K."/>
            <person name="Verret F."/>
            <person name="Berges J.A."/>
            <person name="Brownlee C."/>
            <person name="Cadoret J.P."/>
            <person name="Chiovitti A."/>
            <person name="Choi C.J."/>
            <person name="Coesel S."/>
            <person name="De Martino A."/>
            <person name="Detter J.C."/>
            <person name="Durkin C."/>
            <person name="Falciatore A."/>
            <person name="Fournet J."/>
            <person name="Haruta M."/>
            <person name="Huysman M.J."/>
            <person name="Jenkins B.D."/>
            <person name="Jiroutova K."/>
            <person name="Jorgensen R.E."/>
            <person name="Joubert Y."/>
            <person name="Kaplan A."/>
            <person name="Kroger N."/>
            <person name="Kroth P.G."/>
            <person name="La Roche J."/>
            <person name="Lindquist E."/>
            <person name="Lommer M."/>
            <person name="Martin-Jezequel V."/>
            <person name="Lopez P.J."/>
            <person name="Lucas S."/>
            <person name="Mangogna M."/>
            <person name="McGinnis K."/>
            <person name="Medlin L.K."/>
            <person name="Montsant A."/>
            <person name="Oudot-Le Secq M.P."/>
            <person name="Napoli C."/>
            <person name="Obornik M."/>
            <person name="Parker M.S."/>
            <person name="Petit J.L."/>
            <person name="Porcel B.M."/>
            <person name="Poulsen N."/>
            <person name="Robison M."/>
            <person name="Rychlewski L."/>
            <person name="Rynearson T.A."/>
            <person name="Schmutz J."/>
            <person name="Shapiro H."/>
            <person name="Siaut M."/>
            <person name="Stanley M."/>
            <person name="Sussman M.R."/>
            <person name="Taylor A.R."/>
            <person name="Vardi A."/>
            <person name="von Dassow P."/>
            <person name="Vyverman W."/>
            <person name="Willis A."/>
            <person name="Wyrwicz L.S."/>
            <person name="Rokhsar D.S."/>
            <person name="Weissenbach J."/>
            <person name="Armbrust E.V."/>
            <person name="Green B.R."/>
            <person name="Van de Peer Y."/>
            <person name="Grigoriev I.V."/>
        </authorList>
    </citation>
    <scope>NUCLEOTIDE SEQUENCE [LARGE SCALE GENOMIC DNA]</scope>
    <source>
        <strain evidence="2 3">CCAP 1055/1</strain>
    </source>
</reference>
<dbReference type="InParanoid" id="B7G900"/>
<gene>
    <name evidence="2" type="ORF">PHATRDRAFT_39559</name>
</gene>
<dbReference type="HOGENOM" id="CLU_1334166_0_0_1"/>
<feature type="compositionally biased region" description="Basic and acidic residues" evidence="1">
    <location>
        <begin position="149"/>
        <end position="167"/>
    </location>
</feature>
<dbReference type="AlphaFoldDB" id="B7G900"/>
<keyword evidence="3" id="KW-1185">Reference proteome</keyword>
<reference evidence="3" key="2">
    <citation type="submission" date="2008-08" db="EMBL/GenBank/DDBJ databases">
        <authorList>
            <consortium name="Diatom Consortium"/>
            <person name="Grigoriev I."/>
            <person name="Grimwood J."/>
            <person name="Kuo A."/>
            <person name="Otillar R.P."/>
            <person name="Salamov A."/>
            <person name="Detter J.C."/>
            <person name="Lindquist E."/>
            <person name="Shapiro H."/>
            <person name="Lucas S."/>
            <person name="Glavina del Rio T."/>
            <person name="Pitluck S."/>
            <person name="Rokhsar D."/>
            <person name="Bowler C."/>
        </authorList>
    </citation>
    <scope>GENOME REANNOTATION</scope>
    <source>
        <strain evidence="3">CCAP 1055/1</strain>
    </source>
</reference>
<dbReference type="KEGG" id="pti:PHATRDRAFT_39559"/>
<dbReference type="GeneID" id="7195235"/>
<evidence type="ECO:0000313" key="3">
    <source>
        <dbReference type="Proteomes" id="UP000000759"/>
    </source>
</evidence>
<feature type="region of interest" description="Disordered" evidence="1">
    <location>
        <begin position="117"/>
        <end position="172"/>
    </location>
</feature>
<name>B7G900_PHATC</name>
<feature type="compositionally biased region" description="Basic and acidic residues" evidence="1">
    <location>
        <begin position="128"/>
        <end position="142"/>
    </location>
</feature>
<accession>B7G900</accession>
<dbReference type="RefSeq" id="XP_002183681.1">
    <property type="nucleotide sequence ID" value="XM_002183645.1"/>
</dbReference>
<dbReference type="PaxDb" id="2850-Phatr39559"/>
<protein>
    <submittedName>
        <fullName evidence="2">Uncharacterized protein</fullName>
    </submittedName>
</protein>
<organism evidence="2 3">
    <name type="scientific">Phaeodactylum tricornutum (strain CCAP 1055/1)</name>
    <dbReference type="NCBI Taxonomy" id="556484"/>
    <lineage>
        <taxon>Eukaryota</taxon>
        <taxon>Sar</taxon>
        <taxon>Stramenopiles</taxon>
        <taxon>Ochrophyta</taxon>
        <taxon>Bacillariophyta</taxon>
        <taxon>Bacillariophyceae</taxon>
        <taxon>Bacillariophycidae</taxon>
        <taxon>Naviculales</taxon>
        <taxon>Phaeodactylaceae</taxon>
        <taxon>Phaeodactylum</taxon>
    </lineage>
</organism>
<evidence type="ECO:0000256" key="1">
    <source>
        <dbReference type="SAM" id="MobiDB-lite"/>
    </source>
</evidence>
<sequence>MDTSTHKSKHNFLFRKANAVRKQRAFKDRSDRQTPVNTVAKKHGESIEELLVTQNLFDEGTLRPGFGREKRFTRYKKVKQATIDVNRSSEKVVDPMKDEGVIRQDFSAEKVFSKHADSTVDNPAVNTDKQKTVDVAETREEASAPISPDRNKVVGVKEERSESHNEEEQSAGISLLTAPATGYFCGCV</sequence>